<feature type="transmembrane region" description="Helical" evidence="1">
    <location>
        <begin position="137"/>
        <end position="161"/>
    </location>
</feature>
<evidence type="ECO:0000313" key="3">
    <source>
        <dbReference type="Proteomes" id="UP000295783"/>
    </source>
</evidence>
<name>A0A4R6WRA9_9PROT</name>
<comment type="caution">
    <text evidence="2">The sequence shown here is derived from an EMBL/GenBank/DDBJ whole genome shotgun (WGS) entry which is preliminary data.</text>
</comment>
<dbReference type="EMBL" id="SNYW01000008">
    <property type="protein sequence ID" value="TDQ82356.1"/>
    <property type="molecule type" value="Genomic_DNA"/>
</dbReference>
<feature type="transmembrane region" description="Helical" evidence="1">
    <location>
        <begin position="60"/>
        <end position="82"/>
    </location>
</feature>
<gene>
    <name evidence="2" type="ORF">A8950_2179</name>
</gene>
<keyword evidence="1" id="KW-1133">Transmembrane helix</keyword>
<feature type="transmembrane region" description="Helical" evidence="1">
    <location>
        <begin position="29"/>
        <end position="48"/>
    </location>
</feature>
<dbReference type="AlphaFoldDB" id="A0A4R6WRA9"/>
<sequence>MIEDASSAAATSQLPTVIQAGFLDLLPRFLGLTLLLMLWLVLQALGWVAEAVFHTSIPTILAAIFGLALLPHWLSVLVALVFPARRRLVVDENGLSFRLGMSVYAADWAQIDAITQAKSPFGRPALRARGGLRIRSWLWAALEWPLLLAAWLAMVCLAVLIDSIAASAIDFPSRDTYTIPRLFTRGQNLGLLQASLGPRLQRS</sequence>
<proteinExistence type="predicted"/>
<keyword evidence="1" id="KW-0812">Transmembrane</keyword>
<protein>
    <submittedName>
        <fullName evidence="2">Uncharacterized protein</fullName>
    </submittedName>
</protein>
<keyword evidence="3" id="KW-1185">Reference proteome</keyword>
<evidence type="ECO:0000313" key="2">
    <source>
        <dbReference type="EMBL" id="TDQ82356.1"/>
    </source>
</evidence>
<dbReference type="Proteomes" id="UP000295783">
    <property type="component" value="Unassembled WGS sequence"/>
</dbReference>
<keyword evidence="1" id="KW-0472">Membrane</keyword>
<accession>A0A4R6WRA9</accession>
<reference evidence="2 3" key="1">
    <citation type="submission" date="2019-03" db="EMBL/GenBank/DDBJ databases">
        <title>Genomic Encyclopedia of Type Strains, Phase III (KMG-III): the genomes of soil and plant-associated and newly described type strains.</title>
        <authorList>
            <person name="Whitman W."/>
        </authorList>
    </citation>
    <scope>NUCLEOTIDE SEQUENCE [LARGE SCALE GENOMIC DNA]</scope>
    <source>
        <strain evidence="2 3">CGMCC 1.7660</strain>
    </source>
</reference>
<evidence type="ECO:0000256" key="1">
    <source>
        <dbReference type="SAM" id="Phobius"/>
    </source>
</evidence>
<dbReference type="RefSeq" id="WP_133613645.1">
    <property type="nucleotide sequence ID" value="NZ_SNYW01000008.1"/>
</dbReference>
<organism evidence="2 3">
    <name type="scientific">Dongia mobilis</name>
    <dbReference type="NCBI Taxonomy" id="578943"/>
    <lineage>
        <taxon>Bacteria</taxon>
        <taxon>Pseudomonadati</taxon>
        <taxon>Pseudomonadota</taxon>
        <taxon>Alphaproteobacteria</taxon>
        <taxon>Rhodospirillales</taxon>
        <taxon>Dongiaceae</taxon>
        <taxon>Dongia</taxon>
    </lineage>
</organism>